<name>A0A0E9WPJ8_ANGAN</name>
<reference evidence="1" key="2">
    <citation type="journal article" date="2015" name="Fish Shellfish Immunol.">
        <title>Early steps in the European eel (Anguilla anguilla)-Vibrio vulnificus interaction in the gills: Role of the RtxA13 toxin.</title>
        <authorList>
            <person name="Callol A."/>
            <person name="Pajuelo D."/>
            <person name="Ebbesson L."/>
            <person name="Teles M."/>
            <person name="MacKenzie S."/>
            <person name="Amaro C."/>
        </authorList>
    </citation>
    <scope>NUCLEOTIDE SEQUENCE</scope>
</reference>
<sequence>MTKLPEPCCAQWSKLNTLQLPHYTLQYKSDTLFRMFYRRAVLIHFISRTTRSVKFQLNVKSQQMVRKVNVLFH</sequence>
<reference evidence="1" key="1">
    <citation type="submission" date="2014-11" db="EMBL/GenBank/DDBJ databases">
        <authorList>
            <person name="Amaro Gonzalez C."/>
        </authorList>
    </citation>
    <scope>NUCLEOTIDE SEQUENCE</scope>
</reference>
<accession>A0A0E9WPJ8</accession>
<dbReference type="EMBL" id="GBXM01016310">
    <property type="protein sequence ID" value="JAH92267.1"/>
    <property type="molecule type" value="Transcribed_RNA"/>
</dbReference>
<evidence type="ECO:0000313" key="1">
    <source>
        <dbReference type="EMBL" id="JAH92267.1"/>
    </source>
</evidence>
<proteinExistence type="predicted"/>
<dbReference type="AlphaFoldDB" id="A0A0E9WPJ8"/>
<organism evidence="1">
    <name type="scientific">Anguilla anguilla</name>
    <name type="common">European freshwater eel</name>
    <name type="synonym">Muraena anguilla</name>
    <dbReference type="NCBI Taxonomy" id="7936"/>
    <lineage>
        <taxon>Eukaryota</taxon>
        <taxon>Metazoa</taxon>
        <taxon>Chordata</taxon>
        <taxon>Craniata</taxon>
        <taxon>Vertebrata</taxon>
        <taxon>Euteleostomi</taxon>
        <taxon>Actinopterygii</taxon>
        <taxon>Neopterygii</taxon>
        <taxon>Teleostei</taxon>
        <taxon>Anguilliformes</taxon>
        <taxon>Anguillidae</taxon>
        <taxon>Anguilla</taxon>
    </lineage>
</organism>
<protein>
    <submittedName>
        <fullName evidence="1">Uncharacterized protein</fullName>
    </submittedName>
</protein>